<gene>
    <name evidence="5" type="ORF">METZ01_LOCUS363641</name>
</gene>
<protein>
    <recommendedName>
        <fullName evidence="6">Acetylornithine transaminase</fullName>
    </recommendedName>
</protein>
<dbReference type="InterPro" id="IPR015422">
    <property type="entry name" value="PyrdxlP-dep_Trfase_small"/>
</dbReference>
<evidence type="ECO:0000256" key="4">
    <source>
        <dbReference type="ARBA" id="ARBA00022898"/>
    </source>
</evidence>
<evidence type="ECO:0000256" key="3">
    <source>
        <dbReference type="ARBA" id="ARBA00022679"/>
    </source>
</evidence>
<dbReference type="AlphaFoldDB" id="A0A382SNI4"/>
<dbReference type="Gene3D" id="3.40.640.10">
    <property type="entry name" value="Type I PLP-dependent aspartate aminotransferase-like (Major domain)"/>
    <property type="match status" value="1"/>
</dbReference>
<feature type="non-terminal residue" evidence="5">
    <location>
        <position position="185"/>
    </location>
</feature>
<dbReference type="GO" id="GO:0042802">
    <property type="term" value="F:identical protein binding"/>
    <property type="evidence" value="ECO:0007669"/>
    <property type="project" value="TreeGrafter"/>
</dbReference>
<dbReference type="PANTHER" id="PTHR11986">
    <property type="entry name" value="AMINOTRANSFERASE CLASS III"/>
    <property type="match status" value="1"/>
</dbReference>
<dbReference type="GO" id="GO:0030170">
    <property type="term" value="F:pyridoxal phosphate binding"/>
    <property type="evidence" value="ECO:0007669"/>
    <property type="project" value="InterPro"/>
</dbReference>
<keyword evidence="2" id="KW-0032">Aminotransferase</keyword>
<dbReference type="InterPro" id="IPR015424">
    <property type="entry name" value="PyrdxlP-dep_Trfase"/>
</dbReference>
<proteinExistence type="predicted"/>
<dbReference type="InterPro" id="IPR005814">
    <property type="entry name" value="Aminotrans_3"/>
</dbReference>
<dbReference type="GO" id="GO:0008483">
    <property type="term" value="F:transaminase activity"/>
    <property type="evidence" value="ECO:0007669"/>
    <property type="project" value="UniProtKB-KW"/>
</dbReference>
<sequence length="185" mass="20115">MDLSAYGKFLLSNYATPTVAFEHGDGARIRDADGREYLDFSSGIAVTCLGHSHPRWVEAVQEQAAKLAHCTNLFAIPEQARLAERLVEKAGPGRMLFCNSGAEANETLIKLARLHGRRKADGEEGKIVKVVTAEGDFHGRTYGAMSATSGDKIRQGFAPLAPGFAFAEFNDIESFKNHLKEDTTA</sequence>
<dbReference type="PANTHER" id="PTHR11986:SF79">
    <property type="entry name" value="ACETYLORNITHINE AMINOTRANSFERASE, MITOCHONDRIAL"/>
    <property type="match status" value="1"/>
</dbReference>
<evidence type="ECO:0008006" key="6">
    <source>
        <dbReference type="Google" id="ProtNLM"/>
    </source>
</evidence>
<accession>A0A382SNI4</accession>
<keyword evidence="4" id="KW-0663">Pyridoxal phosphate</keyword>
<dbReference type="SUPFAM" id="SSF53383">
    <property type="entry name" value="PLP-dependent transferases"/>
    <property type="match status" value="1"/>
</dbReference>
<keyword evidence="3" id="KW-0808">Transferase</keyword>
<organism evidence="5">
    <name type="scientific">marine metagenome</name>
    <dbReference type="NCBI Taxonomy" id="408172"/>
    <lineage>
        <taxon>unclassified sequences</taxon>
        <taxon>metagenomes</taxon>
        <taxon>ecological metagenomes</taxon>
    </lineage>
</organism>
<dbReference type="EMBL" id="UINC01130003">
    <property type="protein sequence ID" value="SVD10787.1"/>
    <property type="molecule type" value="Genomic_DNA"/>
</dbReference>
<evidence type="ECO:0000256" key="2">
    <source>
        <dbReference type="ARBA" id="ARBA00022576"/>
    </source>
</evidence>
<reference evidence="5" key="1">
    <citation type="submission" date="2018-05" db="EMBL/GenBank/DDBJ databases">
        <authorList>
            <person name="Lanie J.A."/>
            <person name="Ng W.-L."/>
            <person name="Kazmierczak K.M."/>
            <person name="Andrzejewski T.M."/>
            <person name="Davidsen T.M."/>
            <person name="Wayne K.J."/>
            <person name="Tettelin H."/>
            <person name="Glass J.I."/>
            <person name="Rusch D."/>
            <person name="Podicherti R."/>
            <person name="Tsui H.-C.T."/>
            <person name="Winkler M.E."/>
        </authorList>
    </citation>
    <scope>NUCLEOTIDE SEQUENCE</scope>
</reference>
<dbReference type="Pfam" id="PF00202">
    <property type="entry name" value="Aminotran_3"/>
    <property type="match status" value="1"/>
</dbReference>
<dbReference type="InterPro" id="IPR050103">
    <property type="entry name" value="Class-III_PLP-dep_AT"/>
</dbReference>
<evidence type="ECO:0000313" key="5">
    <source>
        <dbReference type="EMBL" id="SVD10787.1"/>
    </source>
</evidence>
<dbReference type="InterPro" id="IPR015421">
    <property type="entry name" value="PyrdxlP-dep_Trfase_major"/>
</dbReference>
<comment type="cofactor">
    <cofactor evidence="1">
        <name>pyridoxal 5'-phosphate</name>
        <dbReference type="ChEBI" id="CHEBI:597326"/>
    </cofactor>
</comment>
<dbReference type="Gene3D" id="3.90.1150.10">
    <property type="entry name" value="Aspartate Aminotransferase, domain 1"/>
    <property type="match status" value="1"/>
</dbReference>
<name>A0A382SNI4_9ZZZZ</name>
<evidence type="ECO:0000256" key="1">
    <source>
        <dbReference type="ARBA" id="ARBA00001933"/>
    </source>
</evidence>